<feature type="transmembrane region" description="Helical" evidence="1">
    <location>
        <begin position="55"/>
        <end position="74"/>
    </location>
</feature>
<keyword evidence="3" id="KW-1185">Reference proteome</keyword>
<protein>
    <submittedName>
        <fullName evidence="2">Uncharacterized protein</fullName>
    </submittedName>
</protein>
<evidence type="ECO:0000256" key="1">
    <source>
        <dbReference type="SAM" id="Phobius"/>
    </source>
</evidence>
<accession>A0A1I6CNB1</accession>
<name>A0A1I6CNB1_9FIRM</name>
<feature type="transmembrane region" description="Helical" evidence="1">
    <location>
        <begin position="12"/>
        <end position="35"/>
    </location>
</feature>
<keyword evidence="1" id="KW-1133">Transmembrane helix</keyword>
<dbReference type="Proteomes" id="UP000199584">
    <property type="component" value="Unassembled WGS sequence"/>
</dbReference>
<evidence type="ECO:0000313" key="3">
    <source>
        <dbReference type="Proteomes" id="UP000199584"/>
    </source>
</evidence>
<dbReference type="EMBL" id="FOYM01000001">
    <property type="protein sequence ID" value="SFQ94674.1"/>
    <property type="molecule type" value="Genomic_DNA"/>
</dbReference>
<keyword evidence="1" id="KW-0472">Membrane</keyword>
<dbReference type="AlphaFoldDB" id="A0A1I6CNB1"/>
<reference evidence="3" key="1">
    <citation type="submission" date="2016-10" db="EMBL/GenBank/DDBJ databases">
        <authorList>
            <person name="Varghese N."/>
            <person name="Submissions S."/>
        </authorList>
    </citation>
    <scope>NUCLEOTIDE SEQUENCE [LARGE SCALE GENOMIC DNA]</scope>
    <source>
        <strain evidence="3">DSM 3669</strain>
    </source>
</reference>
<keyword evidence="1" id="KW-0812">Transmembrane</keyword>
<gene>
    <name evidence="2" type="ORF">SAMN05660706_10129</name>
</gene>
<organism evidence="2 3">
    <name type="scientific">Desulfoscipio geothermicus DSM 3669</name>
    <dbReference type="NCBI Taxonomy" id="1121426"/>
    <lineage>
        <taxon>Bacteria</taxon>
        <taxon>Bacillati</taxon>
        <taxon>Bacillota</taxon>
        <taxon>Clostridia</taxon>
        <taxon>Eubacteriales</taxon>
        <taxon>Desulfallaceae</taxon>
        <taxon>Desulfoscipio</taxon>
    </lineage>
</organism>
<sequence length="76" mass="7980">MLKEAGEMILMSFILILSGLSLITAGILLLTLCIAGTGKWPGCHPARWPTRVKKLALLTGGGALLTLFGILVAYGI</sequence>
<proteinExistence type="predicted"/>
<evidence type="ECO:0000313" key="2">
    <source>
        <dbReference type="EMBL" id="SFQ94674.1"/>
    </source>
</evidence>